<dbReference type="PANTHER" id="PTHR36836:SF1">
    <property type="entry name" value="COLANIC ACID BIOSYNTHESIS PROTEIN WCAK"/>
    <property type="match status" value="1"/>
</dbReference>
<dbReference type="STRING" id="452863.Achl_2943"/>
<evidence type="ECO:0000313" key="2">
    <source>
        <dbReference type="EMBL" id="ACL40904.1"/>
    </source>
</evidence>
<dbReference type="KEGG" id="ach:Achl_2943"/>
<dbReference type="Proteomes" id="UP000002505">
    <property type="component" value="Chromosome"/>
</dbReference>
<organism evidence="2 3">
    <name type="scientific">Pseudarthrobacter chlorophenolicus (strain ATCC 700700 / DSM 12829 / CIP 107037 / JCM 12360 / KCTC 9906 / NCIMB 13794 / A6)</name>
    <name type="common">Arthrobacter chlorophenolicus</name>
    <dbReference type="NCBI Taxonomy" id="452863"/>
    <lineage>
        <taxon>Bacteria</taxon>
        <taxon>Bacillati</taxon>
        <taxon>Actinomycetota</taxon>
        <taxon>Actinomycetes</taxon>
        <taxon>Micrococcales</taxon>
        <taxon>Micrococcaceae</taxon>
        <taxon>Pseudarthrobacter</taxon>
    </lineage>
</organism>
<dbReference type="HOGENOM" id="CLU_039510_1_0_11"/>
<dbReference type="PANTHER" id="PTHR36836">
    <property type="entry name" value="COLANIC ACID BIOSYNTHESIS PROTEIN WCAK"/>
    <property type="match status" value="1"/>
</dbReference>
<feature type="domain" description="Polysaccharide pyruvyl transferase" evidence="1">
    <location>
        <begin position="66"/>
        <end position="297"/>
    </location>
</feature>
<dbReference type="Pfam" id="PF04230">
    <property type="entry name" value="PS_pyruv_trans"/>
    <property type="match status" value="1"/>
</dbReference>
<keyword evidence="3" id="KW-1185">Reference proteome</keyword>
<dbReference type="AlphaFoldDB" id="B8HEF9"/>
<name>B8HEF9_PSECP</name>
<dbReference type="RefSeq" id="WP_015938100.1">
    <property type="nucleotide sequence ID" value="NC_011886.1"/>
</dbReference>
<protein>
    <submittedName>
        <fullName evidence="2">Polysaccharide pyruvyl transferase</fullName>
    </submittedName>
</protein>
<gene>
    <name evidence="2" type="ordered locus">Achl_2943</name>
</gene>
<proteinExistence type="predicted"/>
<accession>B8HEF9</accession>
<dbReference type="eggNOG" id="COG2327">
    <property type="taxonomic scope" value="Bacteria"/>
</dbReference>
<reference evidence="2" key="1">
    <citation type="submission" date="2009-01" db="EMBL/GenBank/DDBJ databases">
        <title>Complete sequence of chromosome of Arthrobacter chlorophenolicus A6.</title>
        <authorList>
            <consortium name="US DOE Joint Genome Institute"/>
            <person name="Lucas S."/>
            <person name="Copeland A."/>
            <person name="Lapidus A."/>
            <person name="Glavina del Rio T."/>
            <person name="Tice H."/>
            <person name="Bruce D."/>
            <person name="Goodwin L."/>
            <person name="Pitluck S."/>
            <person name="Goltsman E."/>
            <person name="Clum A."/>
            <person name="Larimer F."/>
            <person name="Land M."/>
            <person name="Hauser L."/>
            <person name="Kyrpides N."/>
            <person name="Mikhailova N."/>
            <person name="Jansson J."/>
            <person name="Richardson P."/>
        </authorList>
    </citation>
    <scope>NUCLEOTIDE SEQUENCE [LARGE SCALE GENOMIC DNA]</scope>
    <source>
        <strain evidence="2">A6</strain>
    </source>
</reference>
<dbReference type="EMBL" id="CP001341">
    <property type="protein sequence ID" value="ACL40904.1"/>
    <property type="molecule type" value="Genomic_DNA"/>
</dbReference>
<evidence type="ECO:0000259" key="1">
    <source>
        <dbReference type="Pfam" id="PF04230"/>
    </source>
</evidence>
<sequence>MTKKVLVLWADNQSANLGVRVLAQGMAEVARRAWGHSSKIDYQDFGPGDSGVSFGTRSIIRDFGRRRGPIKDHLRQYDAILHTGAGDSFADIYGFKRLSFMVYTHFVARRLNIPIFMGPQTIGPFTTSIGRFLAKRMLREARVVITRDTASANYAAMLGRAVDARATDVVFALPSVQTEKCRDIVLNVSGLLWFGNEHVNSEDYKSSIRKLIALLESEGRTVSLLAHVVNDPSVVDDAAAIRQLVTSDDLVNEVLIPDSLGQVREYVSSAQLVIGSRMHACLNALSVGTPAIPWAYSRKFAPLLADIGWDISVDLKEARDPAGTTLALLRAITDEQWSQKVQTVLSQTTERLELAVEALQPNLQEAA</sequence>
<dbReference type="InterPro" id="IPR007345">
    <property type="entry name" value="Polysacch_pyruvyl_Trfase"/>
</dbReference>
<keyword evidence="2" id="KW-0808">Transferase</keyword>
<dbReference type="GO" id="GO:0016740">
    <property type="term" value="F:transferase activity"/>
    <property type="evidence" value="ECO:0007669"/>
    <property type="project" value="UniProtKB-KW"/>
</dbReference>
<evidence type="ECO:0000313" key="3">
    <source>
        <dbReference type="Proteomes" id="UP000002505"/>
    </source>
</evidence>